<evidence type="ECO:0000313" key="11">
    <source>
        <dbReference type="Proteomes" id="UP001225034"/>
    </source>
</evidence>
<protein>
    <recommendedName>
        <fullName evidence="8">Probable molybdenum cofactor guanylyltransferase</fullName>
        <shortName evidence="8">MoCo guanylyltransferase</shortName>
        <ecNumber evidence="8">2.7.7.77</ecNumber>
    </recommendedName>
    <alternativeName>
        <fullName evidence="8">GTP:molybdopterin guanylyltransferase</fullName>
    </alternativeName>
    <alternativeName>
        <fullName evidence="8">Mo-MPT guanylyltransferase</fullName>
    </alternativeName>
    <alternativeName>
        <fullName evidence="8">Molybdopterin guanylyltransferase</fullName>
    </alternativeName>
    <alternativeName>
        <fullName evidence="8">Molybdopterin-guanine dinucleotide synthase</fullName>
        <shortName evidence="8">MGD synthase</shortName>
    </alternativeName>
</protein>
<keyword evidence="2 8" id="KW-0808">Transferase</keyword>
<keyword evidence="4 8" id="KW-0547">Nucleotide-binding</keyword>
<proteinExistence type="inferred from homology"/>
<accession>A0ABT9YMT3</accession>
<dbReference type="GO" id="GO:0061603">
    <property type="term" value="F:molybdenum cofactor guanylyltransferase activity"/>
    <property type="evidence" value="ECO:0007669"/>
    <property type="project" value="UniProtKB-EC"/>
</dbReference>
<comment type="subcellular location">
    <subcellularLocation>
        <location evidence="8">Cytoplasm</location>
    </subcellularLocation>
</comment>
<reference evidence="10 11" key="1">
    <citation type="submission" date="2023-07" db="EMBL/GenBank/DDBJ databases">
        <title>Genomic Encyclopedia of Type Strains, Phase IV (KMG-IV): sequencing the most valuable type-strain genomes for metagenomic binning, comparative biology and taxonomic classification.</title>
        <authorList>
            <person name="Goeker M."/>
        </authorList>
    </citation>
    <scope>NUCLEOTIDE SEQUENCE [LARGE SCALE GENOMIC DNA]</scope>
    <source>
        <strain evidence="10 11">DSM 19154</strain>
    </source>
</reference>
<comment type="function">
    <text evidence="8">Transfers a GMP moiety from GTP to Mo-molybdopterin (Mo-MPT) cofactor (Moco or molybdenum cofactor) to form Mo-molybdopterin guanine dinucleotide (Mo-MGD) cofactor.</text>
</comment>
<dbReference type="CDD" id="cd02503">
    <property type="entry name" value="MobA"/>
    <property type="match status" value="1"/>
</dbReference>
<name>A0ABT9YMT3_9BACI</name>
<keyword evidence="6 8" id="KW-0342">GTP-binding</keyword>
<evidence type="ECO:0000256" key="7">
    <source>
        <dbReference type="ARBA" id="ARBA00023150"/>
    </source>
</evidence>
<feature type="binding site" evidence="8">
    <location>
        <position position="103"/>
    </location>
    <ligand>
        <name>Mg(2+)</name>
        <dbReference type="ChEBI" id="CHEBI:18420"/>
    </ligand>
</feature>
<keyword evidence="10" id="KW-0548">Nucleotidyltransferase</keyword>
<dbReference type="SUPFAM" id="SSF53448">
    <property type="entry name" value="Nucleotide-diphospho-sugar transferases"/>
    <property type="match status" value="1"/>
</dbReference>
<comment type="catalytic activity">
    <reaction evidence="8">
        <text>Mo-molybdopterin + GTP + H(+) = Mo-molybdopterin guanine dinucleotide + diphosphate</text>
        <dbReference type="Rhea" id="RHEA:34243"/>
        <dbReference type="ChEBI" id="CHEBI:15378"/>
        <dbReference type="ChEBI" id="CHEBI:33019"/>
        <dbReference type="ChEBI" id="CHEBI:37565"/>
        <dbReference type="ChEBI" id="CHEBI:71302"/>
        <dbReference type="ChEBI" id="CHEBI:71310"/>
        <dbReference type="EC" id="2.7.7.77"/>
    </reaction>
</comment>
<evidence type="ECO:0000256" key="1">
    <source>
        <dbReference type="ARBA" id="ARBA00022490"/>
    </source>
</evidence>
<dbReference type="InterPro" id="IPR013482">
    <property type="entry name" value="Molybde_CF_guanTrfase"/>
</dbReference>
<feature type="binding site" evidence="8">
    <location>
        <position position="72"/>
    </location>
    <ligand>
        <name>GTP</name>
        <dbReference type="ChEBI" id="CHEBI:37565"/>
    </ligand>
</feature>
<dbReference type="HAMAP" id="MF_00316">
    <property type="entry name" value="MobA"/>
    <property type="match status" value="1"/>
</dbReference>
<keyword evidence="3 8" id="KW-0479">Metal-binding</keyword>
<evidence type="ECO:0000256" key="5">
    <source>
        <dbReference type="ARBA" id="ARBA00022842"/>
    </source>
</evidence>
<feature type="binding site" evidence="8">
    <location>
        <position position="103"/>
    </location>
    <ligand>
        <name>GTP</name>
        <dbReference type="ChEBI" id="CHEBI:37565"/>
    </ligand>
</feature>
<comment type="cofactor">
    <cofactor evidence="8">
        <name>Mg(2+)</name>
        <dbReference type="ChEBI" id="CHEBI:18420"/>
    </cofactor>
</comment>
<dbReference type="PANTHER" id="PTHR19136:SF81">
    <property type="entry name" value="MOLYBDENUM COFACTOR GUANYLYLTRANSFERASE"/>
    <property type="match status" value="1"/>
</dbReference>
<dbReference type="EC" id="2.7.7.77" evidence="8"/>
<comment type="domain">
    <text evidence="8">The N-terminal domain determines nucleotide recognition and specific binding, while the C-terminal domain determines the specific binding to the target protein.</text>
</comment>
<evidence type="ECO:0000256" key="6">
    <source>
        <dbReference type="ARBA" id="ARBA00023134"/>
    </source>
</evidence>
<dbReference type="Pfam" id="PF12804">
    <property type="entry name" value="NTP_transf_3"/>
    <property type="match status" value="1"/>
</dbReference>
<dbReference type="EMBL" id="JAUSUA010000007">
    <property type="protein sequence ID" value="MDQ0208903.1"/>
    <property type="molecule type" value="Genomic_DNA"/>
</dbReference>
<organism evidence="10 11">
    <name type="scientific">Alkalicoccobacillus murimartini</name>
    <dbReference type="NCBI Taxonomy" id="171685"/>
    <lineage>
        <taxon>Bacteria</taxon>
        <taxon>Bacillati</taxon>
        <taxon>Bacillota</taxon>
        <taxon>Bacilli</taxon>
        <taxon>Bacillales</taxon>
        <taxon>Bacillaceae</taxon>
        <taxon>Alkalicoccobacillus</taxon>
    </lineage>
</organism>
<comment type="similarity">
    <text evidence="8">Belongs to the MobA family.</text>
</comment>
<evidence type="ECO:0000256" key="4">
    <source>
        <dbReference type="ARBA" id="ARBA00022741"/>
    </source>
</evidence>
<gene>
    <name evidence="8" type="primary">mobA</name>
    <name evidence="10" type="ORF">J2S05_003727</name>
</gene>
<feature type="binding site" evidence="8">
    <location>
        <position position="24"/>
    </location>
    <ligand>
        <name>GTP</name>
        <dbReference type="ChEBI" id="CHEBI:37565"/>
    </ligand>
</feature>
<dbReference type="PANTHER" id="PTHR19136">
    <property type="entry name" value="MOLYBDENUM COFACTOR GUANYLYLTRANSFERASE"/>
    <property type="match status" value="1"/>
</dbReference>
<keyword evidence="7 8" id="KW-0501">Molybdenum cofactor biosynthesis</keyword>
<keyword evidence="1 8" id="KW-0963">Cytoplasm</keyword>
<comment type="caution">
    <text evidence="8">Lacks conserved residue(s) required for the propagation of feature annotation.</text>
</comment>
<feature type="binding site" evidence="8">
    <location>
        <begin position="12"/>
        <end position="14"/>
    </location>
    <ligand>
        <name>GTP</name>
        <dbReference type="ChEBI" id="CHEBI:37565"/>
    </ligand>
</feature>
<dbReference type="Proteomes" id="UP001225034">
    <property type="component" value="Unassembled WGS sequence"/>
</dbReference>
<keyword evidence="11" id="KW-1185">Reference proteome</keyword>
<evidence type="ECO:0000256" key="8">
    <source>
        <dbReference type="HAMAP-Rule" id="MF_00316"/>
    </source>
</evidence>
<evidence type="ECO:0000256" key="3">
    <source>
        <dbReference type="ARBA" id="ARBA00022723"/>
    </source>
</evidence>
<keyword evidence="5 8" id="KW-0460">Magnesium</keyword>
<feature type="domain" description="MobA-like NTP transferase" evidence="9">
    <location>
        <begin position="9"/>
        <end position="161"/>
    </location>
</feature>
<dbReference type="InterPro" id="IPR029044">
    <property type="entry name" value="Nucleotide-diphossugar_trans"/>
</dbReference>
<evidence type="ECO:0000256" key="2">
    <source>
        <dbReference type="ARBA" id="ARBA00022679"/>
    </source>
</evidence>
<comment type="caution">
    <text evidence="10">The sequence shown here is derived from an EMBL/GenBank/DDBJ whole genome shotgun (WGS) entry which is preliminary data.</text>
</comment>
<dbReference type="InterPro" id="IPR025877">
    <property type="entry name" value="MobA-like_NTP_Trfase"/>
</dbReference>
<sequence length="200" mass="22466">MSAKAKRVGIVLAGGESSRFDGEKAFAVYQNRRFYKRIVDALSAHVDQTILVSRSDLTSYFSTEENLVIIEDVDVFAGKGPLAGIYSAMMKFPAEWYVVMAVDMPLLDSKAIESLIQFQDNTIQAVVPIVNDRIQPLAALYQHDCFPSVYSQLQAGQYRMMNFLSSVTTRYVDALELGIPIEKFSNINDDPTYQALRKED</sequence>
<dbReference type="RefSeq" id="WP_306985334.1">
    <property type="nucleotide sequence ID" value="NZ_JAUSUA010000007.1"/>
</dbReference>
<dbReference type="Gene3D" id="3.90.550.10">
    <property type="entry name" value="Spore Coat Polysaccharide Biosynthesis Protein SpsA, Chain A"/>
    <property type="match status" value="1"/>
</dbReference>
<evidence type="ECO:0000313" key="10">
    <source>
        <dbReference type="EMBL" id="MDQ0208903.1"/>
    </source>
</evidence>
<evidence type="ECO:0000259" key="9">
    <source>
        <dbReference type="Pfam" id="PF12804"/>
    </source>
</evidence>